<protein>
    <submittedName>
        <fullName evidence="2">Uncharacterized protein</fullName>
    </submittedName>
</protein>
<dbReference type="EMBL" id="LAZR01048078">
    <property type="protein sequence ID" value="KKK92745.1"/>
    <property type="molecule type" value="Genomic_DNA"/>
</dbReference>
<proteinExistence type="predicted"/>
<accession>A0A0F9A3M4</accession>
<keyword evidence="1" id="KW-0812">Transmembrane</keyword>
<keyword evidence="1" id="KW-1133">Transmembrane helix</keyword>
<feature type="transmembrane region" description="Helical" evidence="1">
    <location>
        <begin position="78"/>
        <end position="94"/>
    </location>
</feature>
<sequence>MGGKTKIILIGILVLLVQYVSAQEQRFPKPEFESGYEQPSPTTPEPRVAALEFFDVLILIIVLSLATWFALKSRSRKGILWLSVFTLIYFGFYRKGCICSIGAIQNVALSIGDPSYS</sequence>
<dbReference type="AlphaFoldDB" id="A0A0F9A3M4"/>
<feature type="transmembrane region" description="Helical" evidence="1">
    <location>
        <begin position="46"/>
        <end position="71"/>
    </location>
</feature>
<gene>
    <name evidence="2" type="ORF">LCGC14_2699880</name>
</gene>
<organism evidence="2">
    <name type="scientific">marine sediment metagenome</name>
    <dbReference type="NCBI Taxonomy" id="412755"/>
    <lineage>
        <taxon>unclassified sequences</taxon>
        <taxon>metagenomes</taxon>
        <taxon>ecological metagenomes</taxon>
    </lineage>
</organism>
<comment type="caution">
    <text evidence="2">The sequence shown here is derived from an EMBL/GenBank/DDBJ whole genome shotgun (WGS) entry which is preliminary data.</text>
</comment>
<evidence type="ECO:0000313" key="2">
    <source>
        <dbReference type="EMBL" id="KKK92745.1"/>
    </source>
</evidence>
<name>A0A0F9A3M4_9ZZZZ</name>
<evidence type="ECO:0000256" key="1">
    <source>
        <dbReference type="SAM" id="Phobius"/>
    </source>
</evidence>
<reference evidence="2" key="1">
    <citation type="journal article" date="2015" name="Nature">
        <title>Complex archaea that bridge the gap between prokaryotes and eukaryotes.</title>
        <authorList>
            <person name="Spang A."/>
            <person name="Saw J.H."/>
            <person name="Jorgensen S.L."/>
            <person name="Zaremba-Niedzwiedzka K."/>
            <person name="Martijn J."/>
            <person name="Lind A.E."/>
            <person name="van Eijk R."/>
            <person name="Schleper C."/>
            <person name="Guy L."/>
            <person name="Ettema T.J."/>
        </authorList>
    </citation>
    <scope>NUCLEOTIDE SEQUENCE</scope>
</reference>
<keyword evidence="1" id="KW-0472">Membrane</keyword>
<feature type="non-terminal residue" evidence="2">
    <location>
        <position position="117"/>
    </location>
</feature>